<dbReference type="InterPro" id="IPR036179">
    <property type="entry name" value="Ig-like_dom_sf"/>
</dbReference>
<dbReference type="RefSeq" id="XP_004414647.1">
    <property type="nucleotide sequence ID" value="XM_004414590.1"/>
</dbReference>
<dbReference type="SUPFAM" id="SSF48726">
    <property type="entry name" value="Immunoglobulin"/>
    <property type="match status" value="2"/>
</dbReference>
<proteinExistence type="predicted"/>
<organism evidence="5 6">
    <name type="scientific">Odobenus rosmarus divergens</name>
    <name type="common">Pacific walrus</name>
    <dbReference type="NCBI Taxonomy" id="9708"/>
    <lineage>
        <taxon>Eukaryota</taxon>
        <taxon>Metazoa</taxon>
        <taxon>Chordata</taxon>
        <taxon>Craniata</taxon>
        <taxon>Vertebrata</taxon>
        <taxon>Euteleostomi</taxon>
        <taxon>Mammalia</taxon>
        <taxon>Eutheria</taxon>
        <taxon>Laurasiatheria</taxon>
        <taxon>Carnivora</taxon>
        <taxon>Caniformia</taxon>
        <taxon>Pinnipedia</taxon>
        <taxon>Odobenidae</taxon>
        <taxon>Odobenus</taxon>
    </lineage>
</organism>
<keyword evidence="1 3" id="KW-0732">Signal</keyword>
<gene>
    <name evidence="6" type="primary">LOC101363593</name>
</gene>
<feature type="signal peptide" evidence="3">
    <location>
        <begin position="1"/>
        <end position="21"/>
    </location>
</feature>
<evidence type="ECO:0000313" key="6">
    <source>
        <dbReference type="RefSeq" id="XP_004414647.1"/>
    </source>
</evidence>
<evidence type="ECO:0000313" key="5">
    <source>
        <dbReference type="Proteomes" id="UP000245340"/>
    </source>
</evidence>
<dbReference type="InterPro" id="IPR050413">
    <property type="entry name" value="TCR_beta_variable"/>
</dbReference>
<protein>
    <submittedName>
        <fullName evidence="6">Uncharacterized protein LOC101363593</fullName>
    </submittedName>
</protein>
<dbReference type="InterPro" id="IPR013783">
    <property type="entry name" value="Ig-like_fold"/>
</dbReference>
<dbReference type="SMART" id="SM00409">
    <property type="entry name" value="IG"/>
    <property type="match status" value="2"/>
</dbReference>
<dbReference type="InterPro" id="IPR013106">
    <property type="entry name" value="Ig_V-set"/>
</dbReference>
<dbReference type="PANTHER" id="PTHR23268:SF13">
    <property type="entry name" value="IG-LIKE DOMAIN-CONTAINING PROTEIN"/>
    <property type="match status" value="1"/>
</dbReference>
<accession>A0A9B0HCF5</accession>
<evidence type="ECO:0000259" key="4">
    <source>
        <dbReference type="SMART" id="SM00409"/>
    </source>
</evidence>
<dbReference type="InterPro" id="IPR003599">
    <property type="entry name" value="Ig_sub"/>
</dbReference>
<dbReference type="GO" id="GO:0002376">
    <property type="term" value="P:immune system process"/>
    <property type="evidence" value="ECO:0007669"/>
    <property type="project" value="UniProtKB-KW"/>
</dbReference>
<keyword evidence="2" id="KW-0391">Immunity</keyword>
<dbReference type="GO" id="GO:0005886">
    <property type="term" value="C:plasma membrane"/>
    <property type="evidence" value="ECO:0007669"/>
    <property type="project" value="TreeGrafter"/>
</dbReference>
<name>A0A9B0HCF5_ODORO</name>
<dbReference type="AlphaFoldDB" id="A0A9B0HCF5"/>
<feature type="domain" description="Immunoglobulin" evidence="4">
    <location>
        <begin position="245"/>
        <end position="347"/>
    </location>
</feature>
<dbReference type="Gene3D" id="2.60.40.10">
    <property type="entry name" value="Immunoglobulins"/>
    <property type="match status" value="2"/>
</dbReference>
<keyword evidence="5" id="KW-1185">Reference proteome</keyword>
<evidence type="ECO:0000256" key="1">
    <source>
        <dbReference type="ARBA" id="ARBA00022729"/>
    </source>
</evidence>
<dbReference type="Pfam" id="PF07686">
    <property type="entry name" value="V-set"/>
    <property type="match status" value="2"/>
</dbReference>
<dbReference type="Proteomes" id="UP000245340">
    <property type="component" value="Unplaced"/>
</dbReference>
<feature type="domain" description="Immunoglobulin" evidence="4">
    <location>
        <begin position="27"/>
        <end position="128"/>
    </location>
</feature>
<evidence type="ECO:0000256" key="2">
    <source>
        <dbReference type="ARBA" id="ARBA00022859"/>
    </source>
</evidence>
<dbReference type="GO" id="GO:0007166">
    <property type="term" value="P:cell surface receptor signaling pathway"/>
    <property type="evidence" value="ECO:0007669"/>
    <property type="project" value="TreeGrafter"/>
</dbReference>
<sequence length="409" mass="46243">MAPGLLHCVAFCLLGAGHMGAMVIQSPRYQVTWVGRPVNLSCSQDLNHYSMYWYQQKLSQAPKLLLYYYGTDLNREADTSDNFQSSRPNTSFCSLSILLPSPGDSALYLCASRKNKPLLAMGCLLQRMELCPRLNSEEHPEIPTKQWLIRSPRMVINSITCFQLFNQEAKKYYPRSHLSNTAKTVGFCEVITSQSSWLWGVENASEKTGCLCSFTNAVMGPVFICSLVLWLLSAGTLDAEVTQTPGHLVKGKGQKAEMHCVPIKGHRYVFWYQQIPAKEFKFLTSFQDDIISDKTGMPEKRFLAVCPRNSPCSLEIKSTELQDSAVCRLLARAFTPYDSEFSSLKLETCTTCSPRFDMRMTQDISPHFPHTWDHQGLLWKTCRYHLAITEQTVNVDNTDPGKIWLEGAV</sequence>
<reference evidence="6" key="1">
    <citation type="submission" date="2025-08" db="UniProtKB">
        <authorList>
            <consortium name="RefSeq"/>
        </authorList>
    </citation>
    <scope>IDENTIFICATION</scope>
</reference>
<evidence type="ECO:0000256" key="3">
    <source>
        <dbReference type="SAM" id="SignalP"/>
    </source>
</evidence>
<dbReference type="PANTHER" id="PTHR23268">
    <property type="entry name" value="T-CELL RECEPTOR BETA CHAIN"/>
    <property type="match status" value="1"/>
</dbReference>
<feature type="chain" id="PRO_5038387686" evidence="3">
    <location>
        <begin position="22"/>
        <end position="409"/>
    </location>
</feature>